<dbReference type="InParanoid" id="A0A369J7M1"/>
<evidence type="ECO:0000313" key="1">
    <source>
        <dbReference type="EMBL" id="RDB15713.1"/>
    </source>
</evidence>
<dbReference type="EMBL" id="LUEZ02000143">
    <property type="protein sequence ID" value="RDB15713.1"/>
    <property type="molecule type" value="Genomic_DNA"/>
</dbReference>
<gene>
    <name evidence="1" type="ORF">Hypma_003949</name>
</gene>
<evidence type="ECO:0000313" key="2">
    <source>
        <dbReference type="Proteomes" id="UP000076154"/>
    </source>
</evidence>
<name>A0A369J7M1_HYPMA</name>
<dbReference type="AlphaFoldDB" id="A0A369J7M1"/>
<reference evidence="1" key="1">
    <citation type="submission" date="2018-04" db="EMBL/GenBank/DDBJ databases">
        <title>Whole genome sequencing of Hypsizygus marmoreus.</title>
        <authorList>
            <person name="Choi I.-G."/>
            <person name="Min B."/>
            <person name="Kim J.-G."/>
            <person name="Kim S."/>
            <person name="Oh Y.-L."/>
            <person name="Kong W.-S."/>
            <person name="Park H."/>
            <person name="Jeong J."/>
            <person name="Song E.-S."/>
        </authorList>
    </citation>
    <scope>NUCLEOTIDE SEQUENCE [LARGE SCALE GENOMIC DNA]</scope>
    <source>
        <strain evidence="1">51987-8</strain>
    </source>
</reference>
<keyword evidence="2" id="KW-1185">Reference proteome</keyword>
<protein>
    <submittedName>
        <fullName evidence="1">Uncharacterized protein</fullName>
    </submittedName>
</protein>
<accession>A0A369J7M1</accession>
<comment type="caution">
    <text evidence="1">The sequence shown here is derived from an EMBL/GenBank/DDBJ whole genome shotgun (WGS) entry which is preliminary data.</text>
</comment>
<proteinExistence type="predicted"/>
<sequence length="68" mass="7751">MDEWILEQGGAGACHVDTLVVFVFQGINRNEWKWRGCDGLREIMLIGEIGPRQSRAFNLYIPRTCAVL</sequence>
<dbReference type="Proteomes" id="UP000076154">
    <property type="component" value="Unassembled WGS sequence"/>
</dbReference>
<organism evidence="1 2">
    <name type="scientific">Hypsizygus marmoreus</name>
    <name type="common">White beech mushroom</name>
    <name type="synonym">Agaricus marmoreus</name>
    <dbReference type="NCBI Taxonomy" id="39966"/>
    <lineage>
        <taxon>Eukaryota</taxon>
        <taxon>Fungi</taxon>
        <taxon>Dikarya</taxon>
        <taxon>Basidiomycota</taxon>
        <taxon>Agaricomycotina</taxon>
        <taxon>Agaricomycetes</taxon>
        <taxon>Agaricomycetidae</taxon>
        <taxon>Agaricales</taxon>
        <taxon>Tricholomatineae</taxon>
        <taxon>Lyophyllaceae</taxon>
        <taxon>Hypsizygus</taxon>
    </lineage>
</organism>